<comment type="caution">
    <text evidence="4">The sequence shown here is derived from an EMBL/GenBank/DDBJ whole genome shotgun (WGS) entry which is preliminary data.</text>
</comment>
<dbReference type="Gene3D" id="3.30.420.10">
    <property type="entry name" value="Ribonuclease H-like superfamily/Ribonuclease H"/>
    <property type="match status" value="1"/>
</dbReference>
<dbReference type="GO" id="GO:0003676">
    <property type="term" value="F:nucleic acid binding"/>
    <property type="evidence" value="ECO:0007669"/>
    <property type="project" value="InterPro"/>
</dbReference>
<dbReference type="Pfam" id="PF07727">
    <property type="entry name" value="RVT_2"/>
    <property type="match status" value="1"/>
</dbReference>
<dbReference type="GO" id="GO:0004190">
    <property type="term" value="F:aspartic-type endopeptidase activity"/>
    <property type="evidence" value="ECO:0007669"/>
    <property type="project" value="UniProtKB-KW"/>
</dbReference>
<dbReference type="EMBL" id="BKCJ010000969">
    <property type="protein sequence ID" value="GEU37764.1"/>
    <property type="molecule type" value="Genomic_DNA"/>
</dbReference>
<evidence type="ECO:0000259" key="3">
    <source>
        <dbReference type="PROSITE" id="PS50994"/>
    </source>
</evidence>
<proteinExistence type="predicted"/>
<feature type="region of interest" description="Disordered" evidence="2">
    <location>
        <begin position="454"/>
        <end position="483"/>
    </location>
</feature>
<dbReference type="InterPro" id="IPR043502">
    <property type="entry name" value="DNA/RNA_pol_sf"/>
</dbReference>
<feature type="region of interest" description="Disordered" evidence="2">
    <location>
        <begin position="1202"/>
        <end position="1287"/>
    </location>
</feature>
<keyword evidence="1" id="KW-0645">Protease</keyword>
<name>A0A6L2JQ38_TANCI</name>
<keyword evidence="1" id="KW-0378">Hydrolase</keyword>
<gene>
    <name evidence="4" type="ORF">Tci_009742</name>
</gene>
<dbReference type="Pfam" id="PF22936">
    <property type="entry name" value="Pol_BBD"/>
    <property type="match status" value="1"/>
</dbReference>
<dbReference type="PANTHER" id="PTHR11439">
    <property type="entry name" value="GAG-POL-RELATED RETROTRANSPOSON"/>
    <property type="match status" value="1"/>
</dbReference>
<feature type="domain" description="Integrase catalytic" evidence="3">
    <location>
        <begin position="265"/>
        <end position="361"/>
    </location>
</feature>
<dbReference type="InterPro" id="IPR054722">
    <property type="entry name" value="PolX-like_BBD"/>
</dbReference>
<dbReference type="InterPro" id="IPR036397">
    <property type="entry name" value="RNaseH_sf"/>
</dbReference>
<evidence type="ECO:0000313" key="4">
    <source>
        <dbReference type="EMBL" id="GEU37764.1"/>
    </source>
</evidence>
<dbReference type="InterPro" id="IPR012337">
    <property type="entry name" value="RNaseH-like_sf"/>
</dbReference>
<dbReference type="SUPFAM" id="SSF53098">
    <property type="entry name" value="Ribonuclease H-like"/>
    <property type="match status" value="1"/>
</dbReference>
<sequence length="1558" mass="176677">MRAKHIEQVTTLTTKNVNLKSQILNNVISVSKDHVKPTVLAPSKYAIDVEPLPSRLRYNREAHLDYLRHFKESVETIREIVKEAKLVRPLDSLIVSTCRYTKHSQELLEYAIGTCPQDSHPQDKIHAPAPLIRKKQVTFAEQCNTSNSNTHKHVTKLNTQKTNVLVPPSVIQIVFWYLDSGCLKHMMGDRSRLMNFVKKFIWTVRFRNDHFGAIMGYGDYVIGDNVISRVYYVEGLRHNLFSVGQFCDFNPEVAFRTHSCYVRDTDGVELIKSSRGSNLYIILVEDMMKSSPTVPRTPQQNVVVERRNRTLVEAARTMLIFSKALMFLWAEVVATACYTQNQSLIHTRHNKTPYELVHNKKPDLTFFRVFGALCYPTNDSEDLGKLQPTADIGIFVGYAPSKKDKFRARTKSGSCSSLCTPSNKDLEILFQPMFDEYLEPHRVQRLVSPAPAVQVPINSSGTPSSTTIDHDAPSLSISPSSSALQSSSLHQGIAAESTLLEDNPVAPVDNNPFINVFAPEPSSDASSSRDFSSTESTYVSQTLHHLNRVMIIALKWIYKVKLDEYGDVLKNKGRLVAKGYRQDEGIDFEESFAPVARIEAIRIFIANAASKNITIYQMDVKTTFLNGELKEEVYVSQPEDFVDPDHPTHVYRLKKALYGLKQAPRAWYDTLSRFLLDNKFSKVAVDPTLFTQITGKHILLVQIYVDDIIFSSTDPKACDIFSNEMSSKFQMSMMGQMLFFLGLQASPTKKHLEALKQVFRYLKETINWGLWYPKDTAMALTAYADADHAGCQDTRRKAEYIVMSGCCAQILWMRSQLTDYGFVFNKIPLYCDNRSAIALCCNNVQHSRSKHIDIRYHFIREQVEKGVVELYFVTTDYQLADIFTKALPRERFEFLLSRLGIKNTMADVNVNAPADQAPTMAPPTPTDDQILPHIRWVPIGKSNCYLDVESSQSNPIYKIVVDILKYTNFFRAFNASSTIPSIYIQQFWDTIRYDKTAGCYKCQLDEKWFDLTKDTLRDALQITLVNNNHAFSSSPTPDALINFVNDMGNLKVVRNLSEVVTNDMFQPWRALTTIINLCLTGKTSGFERPKAPVLQILWGVINQAHINYAERIWEEFTQSIHTFIEDKKNLAQHTHGKKKATLIVISSVRFTNLIIYYLQSKHMFHPRPDSPLHLLMKNLFLDISSSKEYLEKVYKHQRYLADEKGSDPDSLVPKPAKATKKSKPLAPKADLRPPVTKPASSQKPEPKPAPAKSQGKKCKLVTKTSDKPSPARRSKPGLEPRFDDEEVDVQRALEESLKSVYDAPRGPLSPVVIRELDSRKYQPLLEVQEKGKEKVSDEQVALDLLTLQTPKKKSPADQFIFQRRTSTPTESSGHDESSLLYAKLGLTDSEVESDEDVPRIDAGVQDEGQAGPNPGTLSSLQHLGKDLSFGDLFFNDKPSEADNEKTNVETKAESMVSITIQQDTSSIPPMTTSIIDLTSRADYPNRLDSHGARLYKLKNLDIPQRVSKAVDEIVTDVVDGAIQAPLRNRFRDLLEVDMKEILYQRMWETNSYKAHEDH</sequence>
<dbReference type="PROSITE" id="PS50994">
    <property type="entry name" value="INTEGRASE"/>
    <property type="match status" value="1"/>
</dbReference>
<keyword evidence="1" id="KW-0064">Aspartyl protease</keyword>
<evidence type="ECO:0000256" key="2">
    <source>
        <dbReference type="SAM" id="MobiDB-lite"/>
    </source>
</evidence>
<evidence type="ECO:0000256" key="1">
    <source>
        <dbReference type="ARBA" id="ARBA00022750"/>
    </source>
</evidence>
<feature type="compositionally biased region" description="Polar residues" evidence="2">
    <location>
        <begin position="456"/>
        <end position="467"/>
    </location>
</feature>
<dbReference type="InterPro" id="IPR001584">
    <property type="entry name" value="Integrase_cat-core"/>
</dbReference>
<protein>
    <recommendedName>
        <fullName evidence="3">Integrase catalytic domain-containing protein</fullName>
    </recommendedName>
</protein>
<dbReference type="CDD" id="cd09272">
    <property type="entry name" value="RNase_HI_RT_Ty1"/>
    <property type="match status" value="1"/>
</dbReference>
<accession>A0A6L2JQ38</accession>
<dbReference type="PANTHER" id="PTHR11439:SF495">
    <property type="entry name" value="REVERSE TRANSCRIPTASE, RNA-DEPENDENT DNA POLYMERASE-RELATED"/>
    <property type="match status" value="1"/>
</dbReference>
<organism evidence="4">
    <name type="scientific">Tanacetum cinerariifolium</name>
    <name type="common">Dalmatian daisy</name>
    <name type="synonym">Chrysanthemum cinerariifolium</name>
    <dbReference type="NCBI Taxonomy" id="118510"/>
    <lineage>
        <taxon>Eukaryota</taxon>
        <taxon>Viridiplantae</taxon>
        <taxon>Streptophyta</taxon>
        <taxon>Embryophyta</taxon>
        <taxon>Tracheophyta</taxon>
        <taxon>Spermatophyta</taxon>
        <taxon>Magnoliopsida</taxon>
        <taxon>eudicotyledons</taxon>
        <taxon>Gunneridae</taxon>
        <taxon>Pentapetalae</taxon>
        <taxon>asterids</taxon>
        <taxon>campanulids</taxon>
        <taxon>Asterales</taxon>
        <taxon>Asteraceae</taxon>
        <taxon>Asteroideae</taxon>
        <taxon>Anthemideae</taxon>
        <taxon>Anthemidinae</taxon>
        <taxon>Tanacetum</taxon>
    </lineage>
</organism>
<feature type="compositionally biased region" description="Low complexity" evidence="2">
    <location>
        <begin position="474"/>
        <end position="483"/>
    </location>
</feature>
<dbReference type="GO" id="GO:0015074">
    <property type="term" value="P:DNA integration"/>
    <property type="evidence" value="ECO:0007669"/>
    <property type="project" value="InterPro"/>
</dbReference>
<dbReference type="SUPFAM" id="SSF56672">
    <property type="entry name" value="DNA/RNA polymerases"/>
    <property type="match status" value="1"/>
</dbReference>
<reference evidence="4" key="1">
    <citation type="journal article" date="2019" name="Sci. Rep.">
        <title>Draft genome of Tanacetum cinerariifolium, the natural source of mosquito coil.</title>
        <authorList>
            <person name="Yamashiro T."/>
            <person name="Shiraishi A."/>
            <person name="Satake H."/>
            <person name="Nakayama K."/>
        </authorList>
    </citation>
    <scope>NUCLEOTIDE SEQUENCE</scope>
</reference>
<dbReference type="InterPro" id="IPR013103">
    <property type="entry name" value="RVT_2"/>
</dbReference>